<dbReference type="SUPFAM" id="SSF141986">
    <property type="entry name" value="LD-carboxypeptidase A C-terminal domain-like"/>
    <property type="match status" value="1"/>
</dbReference>
<organism evidence="9 10">
    <name type="scientific">Bhargavaea cecembensis</name>
    <dbReference type="NCBI Taxonomy" id="394098"/>
    <lineage>
        <taxon>Bacteria</taxon>
        <taxon>Bacillati</taxon>
        <taxon>Bacillota</taxon>
        <taxon>Bacilli</taxon>
        <taxon>Bacillales</taxon>
        <taxon>Caryophanaceae</taxon>
        <taxon>Bhargavaea</taxon>
    </lineage>
</organism>
<dbReference type="InterPro" id="IPR040921">
    <property type="entry name" value="Peptidase_S66C"/>
</dbReference>
<dbReference type="AlphaFoldDB" id="A0A165GSK8"/>
<dbReference type="Pfam" id="PF17676">
    <property type="entry name" value="Peptidase_S66C"/>
    <property type="match status" value="1"/>
</dbReference>
<dbReference type="GO" id="GO:0006508">
    <property type="term" value="P:proteolysis"/>
    <property type="evidence" value="ECO:0007669"/>
    <property type="project" value="UniProtKB-KW"/>
</dbReference>
<dbReference type="PANTHER" id="PTHR30237:SF2">
    <property type="entry name" value="MUREIN TETRAPEPTIDE CARBOXYPEPTIDASE"/>
    <property type="match status" value="1"/>
</dbReference>
<feature type="active site" description="Charge relay system" evidence="6">
    <location>
        <position position="210"/>
    </location>
</feature>
<dbReference type="Pfam" id="PF02016">
    <property type="entry name" value="Peptidase_S66"/>
    <property type="match status" value="1"/>
</dbReference>
<dbReference type="Proteomes" id="UP000076490">
    <property type="component" value="Unassembled WGS sequence"/>
</dbReference>
<comment type="similarity">
    <text evidence="1">Belongs to the peptidase S66 family.</text>
</comment>
<dbReference type="InterPro" id="IPR027478">
    <property type="entry name" value="LdcA_N"/>
</dbReference>
<protein>
    <submittedName>
        <fullName evidence="9">LD-carboxypeptidase</fullName>
    </submittedName>
</protein>
<feature type="active site" description="Nucleophile" evidence="6">
    <location>
        <position position="112"/>
    </location>
</feature>
<dbReference type="RefSeq" id="WP_063182798.1">
    <property type="nucleotide sequence ID" value="NZ_LQNT01000011.1"/>
</dbReference>
<dbReference type="InterPro" id="IPR029062">
    <property type="entry name" value="Class_I_gatase-like"/>
</dbReference>
<keyword evidence="3" id="KW-0645">Protease</keyword>
<evidence type="ECO:0000256" key="5">
    <source>
        <dbReference type="ARBA" id="ARBA00022825"/>
    </source>
</evidence>
<proteinExistence type="inferred from homology"/>
<dbReference type="EMBL" id="LQNT01000011">
    <property type="protein sequence ID" value="KZE37499.1"/>
    <property type="molecule type" value="Genomic_DNA"/>
</dbReference>
<name>A0A165GSK8_9BACL</name>
<evidence type="ECO:0000256" key="3">
    <source>
        <dbReference type="ARBA" id="ARBA00022670"/>
    </source>
</evidence>
<keyword evidence="4" id="KW-0378">Hydrolase</keyword>
<reference evidence="9 10" key="1">
    <citation type="submission" date="2016-01" db="EMBL/GenBank/DDBJ databases">
        <title>Whole genome sequencing of Bhargavaea cecembensis T14.</title>
        <authorList>
            <person name="Hong K.W."/>
        </authorList>
    </citation>
    <scope>NUCLEOTIDE SEQUENCE [LARGE SCALE GENOMIC DNA]</scope>
    <source>
        <strain evidence="9 10">T14</strain>
    </source>
</reference>
<dbReference type="InterPro" id="IPR003507">
    <property type="entry name" value="S66_fam"/>
</dbReference>
<evidence type="ECO:0000259" key="7">
    <source>
        <dbReference type="Pfam" id="PF02016"/>
    </source>
</evidence>
<dbReference type="Gene3D" id="3.40.50.10740">
    <property type="entry name" value="Class I glutamine amidotransferase-like"/>
    <property type="match status" value="1"/>
</dbReference>
<accession>A0A165GSK8</accession>
<feature type="active site" description="Charge relay system" evidence="6">
    <location>
        <position position="278"/>
    </location>
</feature>
<keyword evidence="2 9" id="KW-0121">Carboxypeptidase</keyword>
<comment type="caution">
    <text evidence="9">The sequence shown here is derived from an EMBL/GenBank/DDBJ whole genome shotgun (WGS) entry which is preliminary data.</text>
</comment>
<evidence type="ECO:0000256" key="4">
    <source>
        <dbReference type="ARBA" id="ARBA00022801"/>
    </source>
</evidence>
<dbReference type="InterPro" id="IPR027461">
    <property type="entry name" value="Carboxypeptidase_A_C_sf"/>
</dbReference>
<keyword evidence="5" id="KW-0720">Serine protease</keyword>
<dbReference type="InterPro" id="IPR040449">
    <property type="entry name" value="Peptidase_S66_N"/>
</dbReference>
<dbReference type="GO" id="GO:0004180">
    <property type="term" value="F:carboxypeptidase activity"/>
    <property type="evidence" value="ECO:0007669"/>
    <property type="project" value="UniProtKB-KW"/>
</dbReference>
<evidence type="ECO:0000259" key="8">
    <source>
        <dbReference type="Pfam" id="PF17676"/>
    </source>
</evidence>
<dbReference type="PANTHER" id="PTHR30237">
    <property type="entry name" value="MURAMOYLTETRAPEPTIDE CARBOXYPEPTIDASE"/>
    <property type="match status" value="1"/>
</dbReference>
<evidence type="ECO:0000313" key="10">
    <source>
        <dbReference type="Proteomes" id="UP000076490"/>
    </source>
</evidence>
<gene>
    <name evidence="9" type="ORF">AV656_13125</name>
</gene>
<sequence length="307" mass="34251">MTELIRPERLKRGDTVGIIAPSSPPKTEQLTRSLAFLESLGLNWKIGKSVGKKERYLAGTDQERLDDLHAMFRDPDVKGIICARGGYGSARYLEKIDYQMIRENPKILWGYSDITALHQAIHMYSDLVTFHGPMLESDVVKDDFDPLSAKLFAQLFQPLELHYDESVSPLTTYSGGSARGQLIGGNLSLIASSIGTKFAPSFDGKLLLIEDTDEEPYRTDSMLTQLRQSGVLERVAGIVIGDFKYPKNHKGDFFYEEVFEDFFKELGKPVVSGFRIGHCQPHFAVPLGVEAYLDAEAKTLTILPGVQ</sequence>
<evidence type="ECO:0000313" key="9">
    <source>
        <dbReference type="EMBL" id="KZE37499.1"/>
    </source>
</evidence>
<dbReference type="GO" id="GO:0008236">
    <property type="term" value="F:serine-type peptidase activity"/>
    <property type="evidence" value="ECO:0007669"/>
    <property type="project" value="UniProtKB-KW"/>
</dbReference>
<dbReference type="CDD" id="cd07025">
    <property type="entry name" value="Peptidase_S66"/>
    <property type="match status" value="1"/>
</dbReference>
<feature type="domain" description="LD-carboxypeptidase C-terminal" evidence="8">
    <location>
        <begin position="179"/>
        <end position="292"/>
    </location>
</feature>
<dbReference type="PIRSF" id="PIRSF028757">
    <property type="entry name" value="LD-carboxypeptidase"/>
    <property type="match status" value="1"/>
</dbReference>
<dbReference type="Gene3D" id="3.50.30.60">
    <property type="entry name" value="LD-carboxypeptidase A C-terminal domain-like"/>
    <property type="match status" value="1"/>
</dbReference>
<dbReference type="OrthoDB" id="9807329at2"/>
<evidence type="ECO:0000256" key="2">
    <source>
        <dbReference type="ARBA" id="ARBA00022645"/>
    </source>
</evidence>
<dbReference type="SUPFAM" id="SSF52317">
    <property type="entry name" value="Class I glutamine amidotransferase-like"/>
    <property type="match status" value="1"/>
</dbReference>
<evidence type="ECO:0000256" key="6">
    <source>
        <dbReference type="PIRSR" id="PIRSR028757-1"/>
    </source>
</evidence>
<evidence type="ECO:0000256" key="1">
    <source>
        <dbReference type="ARBA" id="ARBA00010233"/>
    </source>
</evidence>
<feature type="domain" description="LD-carboxypeptidase N-terminal" evidence="7">
    <location>
        <begin position="16"/>
        <end position="132"/>
    </location>
</feature>